<accession>A0ACB8V255</accession>
<organism evidence="1">
    <name type="scientific">Ophidiomyces ophidiicola</name>
    <dbReference type="NCBI Taxonomy" id="1387563"/>
    <lineage>
        <taxon>Eukaryota</taxon>
        <taxon>Fungi</taxon>
        <taxon>Dikarya</taxon>
        <taxon>Ascomycota</taxon>
        <taxon>Pezizomycotina</taxon>
        <taxon>Eurotiomycetes</taxon>
        <taxon>Eurotiomycetidae</taxon>
        <taxon>Onygenales</taxon>
        <taxon>Onygenaceae</taxon>
        <taxon>Ophidiomyces</taxon>
    </lineage>
</organism>
<comment type="caution">
    <text evidence="1">The sequence shown here is derived from an EMBL/GenBank/DDBJ whole genome shotgun (WGS) entry which is preliminary data.</text>
</comment>
<name>A0ACB8V255_9EURO</name>
<reference evidence="1" key="1">
    <citation type="journal article" date="2022" name="bioRxiv">
        <title>Population genetic analysis of Ophidiomyces ophidiicola, the causative agent of snake fungal disease, indicates recent introductions to the USA.</title>
        <authorList>
            <person name="Ladner J.T."/>
            <person name="Palmer J.M."/>
            <person name="Ettinger C.L."/>
            <person name="Stajich J.E."/>
            <person name="Farrell T.M."/>
            <person name="Glorioso B.M."/>
            <person name="Lawson B."/>
            <person name="Price S.J."/>
            <person name="Stengle A.G."/>
            <person name="Grear D.A."/>
            <person name="Lorch J.M."/>
        </authorList>
    </citation>
    <scope>NUCLEOTIDE SEQUENCE</scope>
    <source>
        <strain evidence="1">NWHC 24266-5</strain>
    </source>
</reference>
<proteinExistence type="predicted"/>
<dbReference type="EMBL" id="JALBCA010000014">
    <property type="protein sequence ID" value="KAI2391032.1"/>
    <property type="molecule type" value="Genomic_DNA"/>
</dbReference>
<evidence type="ECO:0000313" key="1">
    <source>
        <dbReference type="EMBL" id="KAI2391032.1"/>
    </source>
</evidence>
<sequence>MPSLLSIAAVLISAASLVAAVPTEKVPRIVGGSPAPAEHAKIVLSSSNNGQKGCQAVLIGPKTAISPRNCFPTPLSNYTLRTGSLKWNSGGTILEIESQVLHPEPPGLEGNIAVLRLKTAIEGKGIVYGKLPAQDADPAPGTRLMVSGWGETTPGGSPSSTLQTLQASTLAHQDCGNKWMGKRIIYSDDLCASGASGKYASDGDRGSPLFDPSTGIVYGFLIRSGLGEHPDLYTDIARLSDWIKSHMA</sequence>
<protein>
    <submittedName>
        <fullName evidence="1">Uncharacterized protein</fullName>
    </submittedName>
</protein>
<gene>
    <name evidence="1" type="ORF">LOY88_001333</name>
</gene>